<dbReference type="InterPro" id="IPR050763">
    <property type="entry name" value="ABC_transporter_ATP-binding"/>
</dbReference>
<dbReference type="InParanoid" id="A0A7L9FJ00"/>
<reference evidence="5 6" key="1">
    <citation type="submission" date="2020-10" db="EMBL/GenBank/DDBJ databases">
        <title>Thermofilum lucidum 3507LT sp. nov. a novel member of Thermofilaceae family isolated from Chile hot spring, and proposal of description order Thermofilales.</title>
        <authorList>
            <person name="Zayulina K.S."/>
            <person name="Elcheninov A.G."/>
            <person name="Toshchakov S.V."/>
            <person name="Kublanov I.V."/>
        </authorList>
    </citation>
    <scope>NUCLEOTIDE SEQUENCE [LARGE SCALE GENOMIC DNA]</scope>
    <source>
        <strain evidence="5 6">3507LT</strain>
    </source>
</reference>
<dbReference type="SUPFAM" id="SSF52540">
    <property type="entry name" value="P-loop containing nucleoside triphosphate hydrolases"/>
    <property type="match status" value="1"/>
</dbReference>
<dbReference type="PANTHER" id="PTHR42711">
    <property type="entry name" value="ABC TRANSPORTER ATP-BINDING PROTEIN"/>
    <property type="match status" value="1"/>
</dbReference>
<dbReference type="InterPro" id="IPR027417">
    <property type="entry name" value="P-loop_NTPase"/>
</dbReference>
<evidence type="ECO:0000313" key="6">
    <source>
        <dbReference type="Proteomes" id="UP000594121"/>
    </source>
</evidence>
<evidence type="ECO:0000256" key="1">
    <source>
        <dbReference type="ARBA" id="ARBA00022448"/>
    </source>
</evidence>
<dbReference type="EMBL" id="CP062310">
    <property type="protein sequence ID" value="QOJ79808.1"/>
    <property type="molecule type" value="Genomic_DNA"/>
</dbReference>
<sequence length="336" mass="36707">MGVYAVEARGLRKSFMTREGSALFRGRKRVIEALKGVTFEVRTGEVFGLLGPNGAGKTTTIKILSTLLLPDAGEAWVNGYNVVKEARKVRESIGVSLYSDRGFYWKLSGRENLLYFASLYHIEPGYAKDRVDELLALLGLEEDADRLVEEYSTGMKSKLNIARALLHDPPILFLDEPTIGLDPNSARKVREIIVELRKKGKAILLTTHNMFEADMLSDRVAIMSRGRIVAVGSPSELKRSIAANNVVEIEVVGLSGDNSLPLLGKIKGVLGYATQVADPSSGRGTVRVIFEGDAGLKSVLDVLVDNNLKILSVRTAGPTLEDVFVRYAGERLEGES</sequence>
<keyword evidence="6" id="KW-1185">Reference proteome</keyword>
<dbReference type="PANTHER" id="PTHR42711:SF18">
    <property type="entry name" value="ABC TRANSPORTER, ATP-BINDING PROTEIN"/>
    <property type="match status" value="1"/>
</dbReference>
<protein>
    <submittedName>
        <fullName evidence="5">ABC transporter ATP-binding protein</fullName>
    </submittedName>
</protein>
<dbReference type="InterPro" id="IPR003439">
    <property type="entry name" value="ABC_transporter-like_ATP-bd"/>
</dbReference>
<dbReference type="KEGG" id="thel:IG193_08350"/>
<dbReference type="GO" id="GO:0016887">
    <property type="term" value="F:ATP hydrolysis activity"/>
    <property type="evidence" value="ECO:0007669"/>
    <property type="project" value="InterPro"/>
</dbReference>
<accession>A0A7L9FJ00</accession>
<organism evidence="5 6">
    <name type="scientific">Infirmifilum lucidum</name>
    <dbReference type="NCBI Taxonomy" id="2776706"/>
    <lineage>
        <taxon>Archaea</taxon>
        <taxon>Thermoproteota</taxon>
        <taxon>Thermoprotei</taxon>
        <taxon>Thermofilales</taxon>
        <taxon>Thermofilaceae</taxon>
        <taxon>Infirmifilum</taxon>
    </lineage>
</organism>
<feature type="domain" description="ABC transporter" evidence="4">
    <location>
        <begin position="11"/>
        <end position="250"/>
    </location>
</feature>
<evidence type="ECO:0000259" key="4">
    <source>
        <dbReference type="PROSITE" id="PS50893"/>
    </source>
</evidence>
<name>A0A7L9FJ00_9CREN</name>
<dbReference type="Proteomes" id="UP000594121">
    <property type="component" value="Chromosome"/>
</dbReference>
<dbReference type="InterPro" id="IPR003593">
    <property type="entry name" value="AAA+_ATPase"/>
</dbReference>
<dbReference type="FunCoup" id="A0A7L9FJ00">
    <property type="interactions" value="2"/>
</dbReference>
<keyword evidence="1" id="KW-0813">Transport</keyword>
<evidence type="ECO:0000313" key="5">
    <source>
        <dbReference type="EMBL" id="QOJ79808.1"/>
    </source>
</evidence>
<evidence type="ECO:0000256" key="3">
    <source>
        <dbReference type="ARBA" id="ARBA00022840"/>
    </source>
</evidence>
<evidence type="ECO:0000256" key="2">
    <source>
        <dbReference type="ARBA" id="ARBA00022741"/>
    </source>
</evidence>
<dbReference type="InterPro" id="IPR025302">
    <property type="entry name" value="DrrA1/2-like_C"/>
</dbReference>
<keyword evidence="3 5" id="KW-0067">ATP-binding</keyword>
<dbReference type="PROSITE" id="PS50893">
    <property type="entry name" value="ABC_TRANSPORTER_2"/>
    <property type="match status" value="1"/>
</dbReference>
<dbReference type="GO" id="GO:0005524">
    <property type="term" value="F:ATP binding"/>
    <property type="evidence" value="ECO:0007669"/>
    <property type="project" value="UniProtKB-KW"/>
</dbReference>
<dbReference type="AlphaFoldDB" id="A0A7L9FJ00"/>
<dbReference type="SMART" id="SM00382">
    <property type="entry name" value="AAA"/>
    <property type="match status" value="1"/>
</dbReference>
<keyword evidence="2" id="KW-0547">Nucleotide-binding</keyword>
<gene>
    <name evidence="5" type="ORF">IG193_08350</name>
</gene>
<dbReference type="Pfam" id="PF00005">
    <property type="entry name" value="ABC_tran"/>
    <property type="match status" value="1"/>
</dbReference>
<dbReference type="Pfam" id="PF13732">
    <property type="entry name" value="DrrA1-3_C"/>
    <property type="match status" value="1"/>
</dbReference>
<proteinExistence type="predicted"/>
<dbReference type="Gene3D" id="3.40.50.300">
    <property type="entry name" value="P-loop containing nucleotide triphosphate hydrolases"/>
    <property type="match status" value="1"/>
</dbReference>